<dbReference type="Proteomes" id="UP001256827">
    <property type="component" value="Chromosome"/>
</dbReference>
<dbReference type="PANTHER" id="PTHR43462">
    <property type="entry name" value="ALANYL-TRNA EDITING PROTEIN"/>
    <property type="match status" value="1"/>
</dbReference>
<dbReference type="InterPro" id="IPR012947">
    <property type="entry name" value="tRNA_SAD"/>
</dbReference>
<dbReference type="SUPFAM" id="SSF50447">
    <property type="entry name" value="Translation proteins"/>
    <property type="match status" value="1"/>
</dbReference>
<dbReference type="Gene3D" id="3.30.980.10">
    <property type="entry name" value="Threonyl-trna Synthetase, Chain A, domain 2"/>
    <property type="match status" value="1"/>
</dbReference>
<name>A0ABY9SWL2_BREBE</name>
<comment type="subcellular location">
    <subcellularLocation>
        <location evidence="2">Cytoplasm</location>
    </subcellularLocation>
</comment>
<dbReference type="Gene3D" id="2.40.30.130">
    <property type="match status" value="1"/>
</dbReference>
<dbReference type="RefSeq" id="WP_310763486.1">
    <property type="nucleotide sequence ID" value="NZ_CP134050.1"/>
</dbReference>
<dbReference type="PANTHER" id="PTHR43462:SF1">
    <property type="entry name" value="ALANYL-TRNA EDITING PROTEIN AARSD1"/>
    <property type="match status" value="1"/>
</dbReference>
<reference evidence="6 7" key="1">
    <citation type="submission" date="2023-09" db="EMBL/GenBank/DDBJ databases">
        <title>Complete Genome and Methylome dissection of Bacillus brevis NEB573 original source of BbsI restriction endonuclease.</title>
        <authorList>
            <person name="Fomenkov A."/>
            <person name="Roberts R.D."/>
        </authorList>
    </citation>
    <scope>NUCLEOTIDE SEQUENCE [LARGE SCALE GENOMIC DNA]</scope>
    <source>
        <strain evidence="6 7">NEB573</strain>
    </source>
</reference>
<keyword evidence="7" id="KW-1185">Reference proteome</keyword>
<keyword evidence="4" id="KW-0862">Zinc</keyword>
<evidence type="ECO:0000256" key="1">
    <source>
        <dbReference type="ARBA" id="ARBA00001947"/>
    </source>
</evidence>
<evidence type="ECO:0000313" key="6">
    <source>
        <dbReference type="EMBL" id="WNC12215.1"/>
    </source>
</evidence>
<dbReference type="InterPro" id="IPR051335">
    <property type="entry name" value="Alanyl-tRNA_Editing_Enzymes"/>
</dbReference>
<feature type="domain" description="Alanyl-transfer RNA synthetases family profile" evidence="5">
    <location>
        <begin position="1"/>
        <end position="238"/>
    </location>
</feature>
<dbReference type="Gene3D" id="3.10.310.40">
    <property type="match status" value="1"/>
</dbReference>
<proteinExistence type="predicted"/>
<dbReference type="InterPro" id="IPR018165">
    <property type="entry name" value="Ala-tRNA-synth_IIc_core"/>
</dbReference>
<evidence type="ECO:0000256" key="4">
    <source>
        <dbReference type="ARBA" id="ARBA00022833"/>
    </source>
</evidence>
<evidence type="ECO:0000313" key="7">
    <source>
        <dbReference type="Proteomes" id="UP001256827"/>
    </source>
</evidence>
<organism evidence="6 7">
    <name type="scientific">Brevibacillus brevis</name>
    <name type="common">Bacillus brevis</name>
    <dbReference type="NCBI Taxonomy" id="1393"/>
    <lineage>
        <taxon>Bacteria</taxon>
        <taxon>Bacillati</taxon>
        <taxon>Bacillota</taxon>
        <taxon>Bacilli</taxon>
        <taxon>Bacillales</taxon>
        <taxon>Paenibacillaceae</taxon>
        <taxon>Brevibacillus</taxon>
    </lineage>
</organism>
<dbReference type="SUPFAM" id="SSF55186">
    <property type="entry name" value="ThrRS/AlaRS common domain"/>
    <property type="match status" value="1"/>
</dbReference>
<dbReference type="PROSITE" id="PS50860">
    <property type="entry name" value="AA_TRNA_LIGASE_II_ALA"/>
    <property type="match status" value="1"/>
</dbReference>
<gene>
    <name evidence="6" type="ORF">RGB73_15845</name>
</gene>
<protein>
    <submittedName>
        <fullName evidence="6">DHHA1 domain-containing protein</fullName>
    </submittedName>
</protein>
<dbReference type="InterPro" id="IPR018163">
    <property type="entry name" value="Thr/Ala-tRNA-synth_IIc_edit"/>
</dbReference>
<comment type="cofactor">
    <cofactor evidence="1">
        <name>Zn(2+)</name>
        <dbReference type="ChEBI" id="CHEBI:29105"/>
    </cofactor>
</comment>
<accession>A0ABY9SWL2</accession>
<dbReference type="InterPro" id="IPR009000">
    <property type="entry name" value="Transl_B-barrel_sf"/>
</dbReference>
<sequence length="406" mass="44787">MKDRLYYQDAYQQSFTAEVTRRGVEEDGVPFVVLSQTAFYPTGGGQPSDQGTLGDIQVLDVEEVDGEIRHRLLEPMPEQVTTVVGSIDWDRRFDHMQQHAGQHILSAAFLEVAGAETVAFHLGKERVTIDVRLDELSAELWEAVERRANQVVLENRPISARFVDDEELATLPLKKQPTVTENVRVVIIPDFDYNPCGGTHPAGTGEVGMIKILGWERHRGNIRLEFICGWRALRDYSKKQATIRDVSKLLMTGEAELVAQSERLVAERDALRQALQEKERLLLEGEVRQQLEQASLLGPVRLIQRSFEGRSIQELQQFAQLTVALAPDAVCLLAATGEKLQLVFARGSDVNVPVNQLIKETLPLIAGKGGGNPAMAQGGGQPSVPADDVLAHARQLLESALATAGH</sequence>
<evidence type="ECO:0000256" key="3">
    <source>
        <dbReference type="ARBA" id="ARBA00022723"/>
    </source>
</evidence>
<dbReference type="EMBL" id="CP134050">
    <property type="protein sequence ID" value="WNC12215.1"/>
    <property type="molecule type" value="Genomic_DNA"/>
</dbReference>
<keyword evidence="3" id="KW-0479">Metal-binding</keyword>
<dbReference type="SMART" id="SM00863">
    <property type="entry name" value="tRNA_SAD"/>
    <property type="match status" value="1"/>
</dbReference>
<evidence type="ECO:0000256" key="2">
    <source>
        <dbReference type="ARBA" id="ARBA00004496"/>
    </source>
</evidence>
<dbReference type="Pfam" id="PF07973">
    <property type="entry name" value="tRNA_SAD"/>
    <property type="match status" value="1"/>
</dbReference>
<evidence type="ECO:0000259" key="5">
    <source>
        <dbReference type="PROSITE" id="PS50860"/>
    </source>
</evidence>